<dbReference type="GeneID" id="7039101"/>
<protein>
    <submittedName>
        <fullName evidence="9">ABC-type antimicrobial peptide transport system, permease component</fullName>
    </submittedName>
</protein>
<feature type="transmembrane region" description="Helical" evidence="7">
    <location>
        <begin position="243"/>
        <end position="266"/>
    </location>
</feature>
<dbReference type="HOGENOM" id="CLU_989186_0_0_9"/>
<feature type="transmembrane region" description="Helical" evidence="7">
    <location>
        <begin position="155"/>
        <end position="179"/>
    </location>
</feature>
<comment type="similarity">
    <text evidence="6">Belongs to the ABC-4 integral membrane protein family.</text>
</comment>
<evidence type="ECO:0000313" key="10">
    <source>
        <dbReference type="Proteomes" id="UP000000742"/>
    </source>
</evidence>
<dbReference type="EMBL" id="CP000922">
    <property type="protein sequence ID" value="ACJ35181.1"/>
    <property type="molecule type" value="Genomic_DNA"/>
</dbReference>
<evidence type="ECO:0000256" key="5">
    <source>
        <dbReference type="ARBA" id="ARBA00023136"/>
    </source>
</evidence>
<dbReference type="STRING" id="491915.Aflv_2828"/>
<dbReference type="GO" id="GO:0022857">
    <property type="term" value="F:transmembrane transporter activity"/>
    <property type="evidence" value="ECO:0007669"/>
    <property type="project" value="TreeGrafter"/>
</dbReference>
<dbReference type="InterPro" id="IPR003838">
    <property type="entry name" value="ABC3_permease_C"/>
</dbReference>
<sequence length="281" mass="32283">MKGRELSKEDFEKTNKDVIPILIGYDYRDVFHIGDRFQALAGLGENAFFVTYEVVGILEQGAKWLSANDYLIDHANELDRFFVAPYFPEERDGRPMDVAVRLNNLFLQLADKRDFSSVKKTIEQKGKELGIYPTLKTISNEMKEYENNTKQSARFTFMVGLFFIVVTLIGVISVTISSIQARKYDIGVMMVTGASKRDIGRIVVGELFLLVMTSAIIGVVLSYWTEWQDTFFEYNIRLQAFTWLLYVKIMVVSCFIVLLSSFIPLWNVNKLALRNLVEGRE</sequence>
<comment type="subcellular location">
    <subcellularLocation>
        <location evidence="1">Cell membrane</location>
        <topology evidence="1">Multi-pass membrane protein</topology>
    </subcellularLocation>
</comment>
<dbReference type="Pfam" id="PF02687">
    <property type="entry name" value="FtsX"/>
    <property type="match status" value="1"/>
</dbReference>
<name>B7GMS9_ANOFW</name>
<dbReference type="AlphaFoldDB" id="B7GMS9"/>
<dbReference type="InterPro" id="IPR050250">
    <property type="entry name" value="Macrolide_Exporter_MacB"/>
</dbReference>
<dbReference type="RefSeq" id="WP_012576299.1">
    <property type="nucleotide sequence ID" value="NC_011567.1"/>
</dbReference>
<evidence type="ECO:0000259" key="8">
    <source>
        <dbReference type="Pfam" id="PF02687"/>
    </source>
</evidence>
<dbReference type="Proteomes" id="UP000000742">
    <property type="component" value="Chromosome"/>
</dbReference>
<keyword evidence="2" id="KW-1003">Cell membrane</keyword>
<reference evidence="9 10" key="1">
    <citation type="journal article" date="2008" name="Genome Biol.">
        <title>Encapsulated in silica: genome, proteome and physiology of the thermophilic bacterium Anoxybacillus flavithermus WK1.</title>
        <authorList>
            <person name="Saw J.H."/>
            <person name="Mountain B.W."/>
            <person name="Feng L."/>
            <person name="Omelchenko M.V."/>
            <person name="Hou S."/>
            <person name="Saito J.A."/>
            <person name="Stott M.B."/>
            <person name="Li D."/>
            <person name="Zhao G."/>
            <person name="Wu J."/>
            <person name="Galperin M.Y."/>
            <person name="Koonin E.V."/>
            <person name="Makarova K.S."/>
            <person name="Wolf Y.I."/>
            <person name="Rigden D.J."/>
            <person name="Dunfield P.F."/>
            <person name="Wang L."/>
            <person name="Alam M."/>
        </authorList>
    </citation>
    <scope>NUCLEOTIDE SEQUENCE [LARGE SCALE GENOMIC DNA]</scope>
    <source>
        <strain evidence="10">DSM 21510 / WK1</strain>
    </source>
</reference>
<evidence type="ECO:0000256" key="7">
    <source>
        <dbReference type="SAM" id="Phobius"/>
    </source>
</evidence>
<proteinExistence type="inferred from homology"/>
<keyword evidence="3 7" id="KW-0812">Transmembrane</keyword>
<dbReference type="PANTHER" id="PTHR30572">
    <property type="entry name" value="MEMBRANE COMPONENT OF TRANSPORTER-RELATED"/>
    <property type="match status" value="1"/>
</dbReference>
<accession>B7GMS9</accession>
<keyword evidence="4 7" id="KW-1133">Transmembrane helix</keyword>
<gene>
    <name evidence="9" type="ordered locus">Aflv_2828</name>
</gene>
<keyword evidence="5 7" id="KW-0472">Membrane</keyword>
<evidence type="ECO:0000256" key="6">
    <source>
        <dbReference type="ARBA" id="ARBA00038076"/>
    </source>
</evidence>
<feature type="domain" description="ABC3 transporter permease C-terminal" evidence="8">
    <location>
        <begin position="158"/>
        <end position="271"/>
    </location>
</feature>
<evidence type="ECO:0000256" key="1">
    <source>
        <dbReference type="ARBA" id="ARBA00004651"/>
    </source>
</evidence>
<evidence type="ECO:0000256" key="4">
    <source>
        <dbReference type="ARBA" id="ARBA00022989"/>
    </source>
</evidence>
<dbReference type="eggNOG" id="COG0577">
    <property type="taxonomic scope" value="Bacteria"/>
</dbReference>
<evidence type="ECO:0000256" key="2">
    <source>
        <dbReference type="ARBA" id="ARBA00022475"/>
    </source>
</evidence>
<organism evidence="9 10">
    <name type="scientific">Anoxybacillus flavithermus (strain DSM 21510 / WK1)</name>
    <dbReference type="NCBI Taxonomy" id="491915"/>
    <lineage>
        <taxon>Bacteria</taxon>
        <taxon>Bacillati</taxon>
        <taxon>Bacillota</taxon>
        <taxon>Bacilli</taxon>
        <taxon>Bacillales</taxon>
        <taxon>Anoxybacillaceae</taxon>
        <taxon>Anoxybacillus</taxon>
    </lineage>
</organism>
<feature type="transmembrane region" description="Helical" evidence="7">
    <location>
        <begin position="199"/>
        <end position="223"/>
    </location>
</feature>
<evidence type="ECO:0000256" key="3">
    <source>
        <dbReference type="ARBA" id="ARBA00022692"/>
    </source>
</evidence>
<dbReference type="KEGG" id="afl:Aflv_2828"/>
<dbReference type="GO" id="GO:0005886">
    <property type="term" value="C:plasma membrane"/>
    <property type="evidence" value="ECO:0007669"/>
    <property type="project" value="UniProtKB-SubCell"/>
</dbReference>
<evidence type="ECO:0000313" key="9">
    <source>
        <dbReference type="EMBL" id="ACJ35181.1"/>
    </source>
</evidence>
<dbReference type="PANTHER" id="PTHR30572:SF4">
    <property type="entry name" value="ABC TRANSPORTER PERMEASE YTRF"/>
    <property type="match status" value="1"/>
</dbReference>